<dbReference type="InterPro" id="IPR041623">
    <property type="entry name" value="NOG1_N"/>
</dbReference>
<evidence type="ECO:0000259" key="2">
    <source>
        <dbReference type="Pfam" id="PF02421"/>
    </source>
</evidence>
<dbReference type="GO" id="GO:0005525">
    <property type="term" value="F:GTP binding"/>
    <property type="evidence" value="ECO:0007669"/>
    <property type="project" value="UniProtKB-KW"/>
</dbReference>
<dbReference type="PANTHER" id="PTHR45759">
    <property type="entry name" value="NUCLEOLAR GTP-BINDING PROTEIN 1"/>
    <property type="match status" value="1"/>
</dbReference>
<organism evidence="5 6">
    <name type="scientific">Prototheca wickerhamii</name>
    <dbReference type="NCBI Taxonomy" id="3111"/>
    <lineage>
        <taxon>Eukaryota</taxon>
        <taxon>Viridiplantae</taxon>
        <taxon>Chlorophyta</taxon>
        <taxon>core chlorophytes</taxon>
        <taxon>Trebouxiophyceae</taxon>
        <taxon>Chlorellales</taxon>
        <taxon>Chlorellaceae</taxon>
        <taxon>Prototheca</taxon>
    </lineage>
</organism>
<dbReference type="Gene3D" id="3.40.50.300">
    <property type="entry name" value="P-loop containing nucleotide triphosphate hydrolases"/>
    <property type="match status" value="1"/>
</dbReference>
<dbReference type="InterPro" id="IPR030389">
    <property type="entry name" value="G_FEOB_dom"/>
</dbReference>
<evidence type="ECO:0000313" key="5">
    <source>
        <dbReference type="EMBL" id="KAK2078225.1"/>
    </source>
</evidence>
<keyword evidence="1" id="KW-0547">Nucleotide-binding</keyword>
<evidence type="ECO:0000256" key="1">
    <source>
        <dbReference type="ARBA" id="ARBA00023134"/>
    </source>
</evidence>
<dbReference type="Pfam" id="PF17835">
    <property type="entry name" value="NOG1_N"/>
    <property type="match status" value="1"/>
</dbReference>
<dbReference type="Pfam" id="PF06858">
    <property type="entry name" value="NOG1"/>
    <property type="match status" value="1"/>
</dbReference>
<evidence type="ECO:0000259" key="3">
    <source>
        <dbReference type="Pfam" id="PF06858"/>
    </source>
</evidence>
<dbReference type="Proteomes" id="UP001255856">
    <property type="component" value="Unassembled WGS sequence"/>
</dbReference>
<dbReference type="Gene3D" id="1.20.120.1190">
    <property type="match status" value="1"/>
</dbReference>
<dbReference type="InterPro" id="IPR027417">
    <property type="entry name" value="P-loop_NTPase"/>
</dbReference>
<gene>
    <name evidence="5" type="ORF">QBZ16_004094</name>
</gene>
<reference evidence="5" key="1">
    <citation type="submission" date="2021-01" db="EMBL/GenBank/DDBJ databases">
        <authorList>
            <person name="Eckstrom K.M.E."/>
        </authorList>
    </citation>
    <scope>NUCLEOTIDE SEQUENCE</scope>
    <source>
        <strain evidence="5">UVCC 0001</strain>
    </source>
</reference>
<comment type="caution">
    <text evidence="5">The sequence shown here is derived from an EMBL/GenBank/DDBJ whole genome shotgun (WGS) entry which is preliminary data.</text>
</comment>
<dbReference type="Pfam" id="PF02421">
    <property type="entry name" value="FeoB_N"/>
    <property type="match status" value="1"/>
</dbReference>
<keyword evidence="1" id="KW-0342">GTP-binding</keyword>
<dbReference type="PRINTS" id="PR00326">
    <property type="entry name" value="GTP1OBG"/>
</dbReference>
<proteinExistence type="predicted"/>
<sequence>MDTLTKELSGPVGQYLAGFPARRRLHPFDNALLDLTVGAERYDAALSKLDAFRKVAVQVTKSYAARFGSASNKREADELLENGMAEVEEALTPRSAILDELKDIARDLRRLPVVDLSGCTVAMVGAPNVGKSSLVQLLSTGTPEIRDYPFTTRSIKLGHFHAAGAKHQLTDTPGLLARPEARRNAMERLTLATLRFLPTCALFVADLTGQCGTSVAQQWAIRQELKAQFPEKPWLDVLSKADLLQAPLAEADRLAGGGRSASASAPASESAPVSTAVDWLLAVPDALRVSSVSGSGVEELRAALEGLAEAWLAAHRAEPSECDGTL</sequence>
<dbReference type="EMBL" id="JASFZW010000005">
    <property type="protein sequence ID" value="KAK2078225.1"/>
    <property type="molecule type" value="Genomic_DNA"/>
</dbReference>
<evidence type="ECO:0000259" key="4">
    <source>
        <dbReference type="Pfam" id="PF17835"/>
    </source>
</evidence>
<dbReference type="InterPro" id="IPR006073">
    <property type="entry name" value="GTP-bd"/>
</dbReference>
<name>A0AAD9MKJ9_PROWI</name>
<dbReference type="SUPFAM" id="SSF52540">
    <property type="entry name" value="P-loop containing nucleoside triphosphate hydrolases"/>
    <property type="match status" value="1"/>
</dbReference>
<evidence type="ECO:0000313" key="6">
    <source>
        <dbReference type="Proteomes" id="UP001255856"/>
    </source>
</evidence>
<dbReference type="AlphaFoldDB" id="A0AAD9MKJ9"/>
<keyword evidence="6" id="KW-1185">Reference proteome</keyword>
<evidence type="ECO:0008006" key="7">
    <source>
        <dbReference type="Google" id="ProtNLM"/>
    </source>
</evidence>
<feature type="domain" description="Nucleolar GTP-binding protein 1 Rossman-fold" evidence="3">
    <location>
        <begin position="186"/>
        <end position="242"/>
    </location>
</feature>
<feature type="domain" description="NOG1 N-terminal helical" evidence="4">
    <location>
        <begin position="1"/>
        <end position="115"/>
    </location>
</feature>
<protein>
    <recommendedName>
        <fullName evidence="7">OBG-type G domain-containing protein</fullName>
    </recommendedName>
</protein>
<feature type="domain" description="FeoB-type G" evidence="2">
    <location>
        <begin position="120"/>
        <end position="175"/>
    </location>
</feature>
<dbReference type="InterPro" id="IPR010674">
    <property type="entry name" value="NOG1_Rossman_fold_dom"/>
</dbReference>
<accession>A0AAD9MKJ9</accession>